<sequence length="413" mass="46153">MKSLIDAAKEHGNPHRLILQLVMAQGGIRTSKMADVFQRICQACSLDTEITEDCTPDAICDALIESINPVLQPLDLTVGISRNFSLQDESYFVMLQDIDSYIFSARAVKELEPILRTSNYELWTCLICKNLVIVRRFSHHCHVCGTVMHNTCLNKMITLSNTAVACPGEALSGGRCINRFGVETLDSMVFDKAAPETISRPIEIVGVRGGTQILEDEDEEEATAEDMEEEENDVDKSASKTDKCSRKKSLNYMGLEESDQEGDDEEMVQGNNIEDNAEQENAQDSARNELETNEQYGEEMTKGGEDLDEGGGEDEDEQMGELEEIFAEHNIEDTFALTSSNQEKPVKAKKKIQSSAAKKSGDALDELFAEMEEEEEEDDNDEDDNDEDDNDEDDNDEDDNDEDDNDDDDDAEE</sequence>
<name>A0AC35FK83_9BILA</name>
<evidence type="ECO:0000313" key="2">
    <source>
        <dbReference type="WBParaSite" id="PS1159_v2.g1841.t1"/>
    </source>
</evidence>
<reference evidence="2" key="1">
    <citation type="submission" date="2022-11" db="UniProtKB">
        <authorList>
            <consortium name="WormBaseParasite"/>
        </authorList>
    </citation>
    <scope>IDENTIFICATION</scope>
</reference>
<dbReference type="Proteomes" id="UP000887580">
    <property type="component" value="Unplaced"/>
</dbReference>
<proteinExistence type="predicted"/>
<evidence type="ECO:0000313" key="1">
    <source>
        <dbReference type="Proteomes" id="UP000887580"/>
    </source>
</evidence>
<accession>A0AC35FK83</accession>
<protein>
    <submittedName>
        <fullName evidence="2">Phorbol-ester/DAG-type domain-containing protein</fullName>
    </submittedName>
</protein>
<dbReference type="WBParaSite" id="PS1159_v2.g1841.t1">
    <property type="protein sequence ID" value="PS1159_v2.g1841.t1"/>
    <property type="gene ID" value="PS1159_v2.g1841"/>
</dbReference>
<organism evidence="1 2">
    <name type="scientific">Panagrolaimus sp. PS1159</name>
    <dbReference type="NCBI Taxonomy" id="55785"/>
    <lineage>
        <taxon>Eukaryota</taxon>
        <taxon>Metazoa</taxon>
        <taxon>Ecdysozoa</taxon>
        <taxon>Nematoda</taxon>
        <taxon>Chromadorea</taxon>
        <taxon>Rhabditida</taxon>
        <taxon>Tylenchina</taxon>
        <taxon>Panagrolaimomorpha</taxon>
        <taxon>Panagrolaimoidea</taxon>
        <taxon>Panagrolaimidae</taxon>
        <taxon>Panagrolaimus</taxon>
    </lineage>
</organism>